<organism evidence="1 2">
    <name type="scientific">Acaulospora colombiana</name>
    <dbReference type="NCBI Taxonomy" id="27376"/>
    <lineage>
        <taxon>Eukaryota</taxon>
        <taxon>Fungi</taxon>
        <taxon>Fungi incertae sedis</taxon>
        <taxon>Mucoromycota</taxon>
        <taxon>Glomeromycotina</taxon>
        <taxon>Glomeromycetes</taxon>
        <taxon>Diversisporales</taxon>
        <taxon>Acaulosporaceae</taxon>
        <taxon>Acaulospora</taxon>
    </lineage>
</organism>
<evidence type="ECO:0000313" key="1">
    <source>
        <dbReference type="EMBL" id="CAG8768240.1"/>
    </source>
</evidence>
<protein>
    <submittedName>
        <fullName evidence="1">6075_t:CDS:1</fullName>
    </submittedName>
</protein>
<comment type="caution">
    <text evidence="1">The sequence shown here is derived from an EMBL/GenBank/DDBJ whole genome shotgun (WGS) entry which is preliminary data.</text>
</comment>
<reference evidence="1" key="1">
    <citation type="submission" date="2021-06" db="EMBL/GenBank/DDBJ databases">
        <authorList>
            <person name="Kallberg Y."/>
            <person name="Tangrot J."/>
            <person name="Rosling A."/>
        </authorList>
    </citation>
    <scope>NUCLEOTIDE SEQUENCE</scope>
    <source>
        <strain evidence="1">CL356</strain>
    </source>
</reference>
<gene>
    <name evidence="1" type="ORF">ACOLOM_LOCUS13602</name>
</gene>
<dbReference type="EMBL" id="CAJVPT010063207">
    <property type="protein sequence ID" value="CAG8768240.1"/>
    <property type="molecule type" value="Genomic_DNA"/>
</dbReference>
<evidence type="ECO:0000313" key="2">
    <source>
        <dbReference type="Proteomes" id="UP000789525"/>
    </source>
</evidence>
<sequence length="125" mass="13866">GRDITFASNICVDTQEISTPRDYKHSKCESGLKYGRSRILAEKESLLWKKYMLDNSTAINVFNLLLGSVYYPIRRSLHLKTRGGTSLARLRNGGPTPLDTHFSTATSASHSQPSLLRAHPPPSPP</sequence>
<name>A0ACA9QXI8_9GLOM</name>
<proteinExistence type="predicted"/>
<dbReference type="Proteomes" id="UP000789525">
    <property type="component" value="Unassembled WGS sequence"/>
</dbReference>
<keyword evidence="2" id="KW-1185">Reference proteome</keyword>
<feature type="non-terminal residue" evidence="1">
    <location>
        <position position="1"/>
    </location>
</feature>
<accession>A0ACA9QXI8</accession>
<feature type="non-terminal residue" evidence="1">
    <location>
        <position position="125"/>
    </location>
</feature>